<evidence type="ECO:0000256" key="9">
    <source>
        <dbReference type="SAM" id="MobiDB-lite"/>
    </source>
</evidence>
<dbReference type="CDD" id="cd07571">
    <property type="entry name" value="ALP_N-acyl_transferase"/>
    <property type="match status" value="1"/>
</dbReference>
<evidence type="ECO:0000256" key="3">
    <source>
        <dbReference type="ARBA" id="ARBA00022679"/>
    </source>
</evidence>
<evidence type="ECO:0000313" key="11">
    <source>
        <dbReference type="EMBL" id="UGS28449.1"/>
    </source>
</evidence>
<keyword evidence="3 8" id="KW-0808">Transferase</keyword>
<feature type="transmembrane region" description="Helical" evidence="8">
    <location>
        <begin position="217"/>
        <end position="236"/>
    </location>
</feature>
<keyword evidence="5 8" id="KW-1133">Transmembrane helix</keyword>
<gene>
    <name evidence="8 11" type="primary">lnt</name>
    <name evidence="11" type="ORF">K8F61_04095</name>
</gene>
<dbReference type="InterPro" id="IPR003010">
    <property type="entry name" value="C-N_Hydrolase"/>
</dbReference>
<feature type="transmembrane region" description="Helical" evidence="8">
    <location>
        <begin position="74"/>
        <end position="94"/>
    </location>
</feature>
<evidence type="ECO:0000313" key="12">
    <source>
        <dbReference type="Proteomes" id="UP001199642"/>
    </source>
</evidence>
<dbReference type="NCBIfam" id="TIGR00546">
    <property type="entry name" value="lnt"/>
    <property type="match status" value="1"/>
</dbReference>
<accession>A0ABY3RWM1</accession>
<feature type="transmembrane region" description="Helical" evidence="8">
    <location>
        <begin position="100"/>
        <end position="127"/>
    </location>
</feature>
<dbReference type="PANTHER" id="PTHR38686:SF1">
    <property type="entry name" value="APOLIPOPROTEIN N-ACYLTRANSFERASE"/>
    <property type="match status" value="1"/>
</dbReference>
<keyword evidence="4 8" id="KW-0812">Transmembrane</keyword>
<evidence type="ECO:0000256" key="5">
    <source>
        <dbReference type="ARBA" id="ARBA00022989"/>
    </source>
</evidence>
<evidence type="ECO:0000256" key="2">
    <source>
        <dbReference type="ARBA" id="ARBA00022475"/>
    </source>
</evidence>
<dbReference type="InterPro" id="IPR045378">
    <property type="entry name" value="LNT_N"/>
</dbReference>
<evidence type="ECO:0000256" key="4">
    <source>
        <dbReference type="ARBA" id="ARBA00022692"/>
    </source>
</evidence>
<organism evidence="11 12">
    <name type="scientific">Microbacterium resistens</name>
    <dbReference type="NCBI Taxonomy" id="156977"/>
    <lineage>
        <taxon>Bacteria</taxon>
        <taxon>Bacillati</taxon>
        <taxon>Actinomycetota</taxon>
        <taxon>Actinomycetes</taxon>
        <taxon>Micrococcales</taxon>
        <taxon>Microbacteriaceae</taxon>
        <taxon>Microbacterium</taxon>
    </lineage>
</organism>
<dbReference type="Pfam" id="PF20154">
    <property type="entry name" value="LNT_N"/>
    <property type="match status" value="1"/>
</dbReference>
<dbReference type="Gene3D" id="3.60.110.10">
    <property type="entry name" value="Carbon-nitrogen hydrolase"/>
    <property type="match status" value="1"/>
</dbReference>
<sequence>MRDRSAPDDTAPDDSAPADRAEAPPVPLWLAVVLAACAGGLLTLAFPQPAVWGLSFVAVAMLLVALIGRRTWSALLVGSVFGIVFFVLLVSWTGTYLGPIPWVALGVLEGVLTGVGLIPVTLAYRWIPRAVGRPAVRALALAGTVGALWIGRELFVGTWPYGGFPWARIGLTMTDTNAAHLASWVGVSGLGFVVVAFVALVVEIVRDRPRAAPRPRLLPTLSSLLLLILLVAVPLFPTTPAGSMRIGAVQGNGPAGFFDEREPYAVIDAQISATRELRGEDMDLLVWPEGGVDGDPFESAALASALNQVVRGVDAPLLGNAATGKGERFYNTSFLWPKDMTGTPSRSETQTHAKRHPVPFGEYVPDRAFYNAIVPDLIGLLQREYTPGDDAPLVRVGERTVGLAICFDVIYDEVIREGISGGAEVFVFQTNNADFRGTAENLQQLAIARMRAIETGRSVVNISTVGTSQIIRPDGSTVSTVDADRPGVLLEDVELRTGATGGVVVGPYLEQLLLWGGLLGVVVAGLSARRRRVG</sequence>
<evidence type="ECO:0000256" key="1">
    <source>
        <dbReference type="ARBA" id="ARBA00004651"/>
    </source>
</evidence>
<keyword evidence="6 8" id="KW-0472">Membrane</keyword>
<dbReference type="InterPro" id="IPR004563">
    <property type="entry name" value="Apolipo_AcylTrfase"/>
</dbReference>
<dbReference type="Proteomes" id="UP001199642">
    <property type="component" value="Chromosome"/>
</dbReference>
<dbReference type="InterPro" id="IPR036526">
    <property type="entry name" value="C-N_Hydrolase_sf"/>
</dbReference>
<dbReference type="HAMAP" id="MF_01148">
    <property type="entry name" value="Lnt"/>
    <property type="match status" value="1"/>
</dbReference>
<comment type="function">
    <text evidence="8">Catalyzes the phospholipid dependent N-acylation of the N-terminal cysteine of apolipoprotein, the last step in lipoprotein maturation.</text>
</comment>
<feature type="transmembrane region" description="Helical" evidence="8">
    <location>
        <begin position="50"/>
        <end position="67"/>
    </location>
</feature>
<keyword evidence="7 8" id="KW-0012">Acyltransferase</keyword>
<keyword evidence="12" id="KW-1185">Reference proteome</keyword>
<comment type="similarity">
    <text evidence="8">Belongs to the CN hydrolase family. Apolipoprotein N-acyltransferase subfamily.</text>
</comment>
<name>A0ABY3RWM1_9MICO</name>
<feature type="transmembrane region" description="Helical" evidence="8">
    <location>
        <begin position="139"/>
        <end position="161"/>
    </location>
</feature>
<dbReference type="SUPFAM" id="SSF56317">
    <property type="entry name" value="Carbon-nitrogen hydrolase"/>
    <property type="match status" value="1"/>
</dbReference>
<dbReference type="EMBL" id="CP082781">
    <property type="protein sequence ID" value="UGS28449.1"/>
    <property type="molecule type" value="Genomic_DNA"/>
</dbReference>
<evidence type="ECO:0000259" key="10">
    <source>
        <dbReference type="PROSITE" id="PS50263"/>
    </source>
</evidence>
<feature type="transmembrane region" description="Helical" evidence="8">
    <location>
        <begin position="26"/>
        <end position="44"/>
    </location>
</feature>
<dbReference type="Pfam" id="PF00795">
    <property type="entry name" value="CN_hydrolase"/>
    <property type="match status" value="1"/>
</dbReference>
<proteinExistence type="inferred from homology"/>
<protein>
    <recommendedName>
        <fullName evidence="8">Apolipoprotein N-acyltransferase</fullName>
        <shortName evidence="8">ALP N-acyltransferase</shortName>
        <ecNumber evidence="8">2.3.1.269</ecNumber>
    </recommendedName>
</protein>
<reference evidence="11 12" key="1">
    <citation type="submission" date="2023-01" db="EMBL/GenBank/DDBJ databases">
        <title>Characterization of estradiol degrading bacteria Microbacterium sp. MZT7 and reveal degrading genes through genome analysis.</title>
        <authorList>
            <person name="Hao P."/>
            <person name="Gao Y."/>
        </authorList>
    </citation>
    <scope>NUCLEOTIDE SEQUENCE [LARGE SCALE GENOMIC DNA]</scope>
    <source>
        <strain evidence="11 12">MZT7</strain>
    </source>
</reference>
<feature type="domain" description="CN hydrolase" evidence="10">
    <location>
        <begin position="244"/>
        <end position="495"/>
    </location>
</feature>
<feature type="region of interest" description="Disordered" evidence="9">
    <location>
        <begin position="1"/>
        <end position="21"/>
    </location>
</feature>
<comment type="catalytic activity">
    <reaction evidence="8">
        <text>N-terminal S-1,2-diacyl-sn-glyceryl-L-cysteinyl-[lipoprotein] + a glycerophospholipid = N-acyl-S-1,2-diacyl-sn-glyceryl-L-cysteinyl-[lipoprotein] + a 2-acyl-sn-glycero-3-phospholipid + H(+)</text>
        <dbReference type="Rhea" id="RHEA:48228"/>
        <dbReference type="Rhea" id="RHEA-COMP:14681"/>
        <dbReference type="Rhea" id="RHEA-COMP:14684"/>
        <dbReference type="ChEBI" id="CHEBI:15378"/>
        <dbReference type="ChEBI" id="CHEBI:136912"/>
        <dbReference type="ChEBI" id="CHEBI:140656"/>
        <dbReference type="ChEBI" id="CHEBI:140657"/>
        <dbReference type="ChEBI" id="CHEBI:140660"/>
        <dbReference type="EC" id="2.3.1.269"/>
    </reaction>
</comment>
<evidence type="ECO:0000256" key="8">
    <source>
        <dbReference type="HAMAP-Rule" id="MF_01148"/>
    </source>
</evidence>
<evidence type="ECO:0000256" key="6">
    <source>
        <dbReference type="ARBA" id="ARBA00023136"/>
    </source>
</evidence>
<dbReference type="PROSITE" id="PS50263">
    <property type="entry name" value="CN_HYDROLASE"/>
    <property type="match status" value="1"/>
</dbReference>
<dbReference type="PANTHER" id="PTHR38686">
    <property type="entry name" value="APOLIPOPROTEIN N-ACYLTRANSFERASE"/>
    <property type="match status" value="1"/>
</dbReference>
<dbReference type="EC" id="2.3.1.269" evidence="8"/>
<feature type="transmembrane region" description="Helical" evidence="8">
    <location>
        <begin position="181"/>
        <end position="205"/>
    </location>
</feature>
<evidence type="ECO:0000256" key="7">
    <source>
        <dbReference type="ARBA" id="ARBA00023315"/>
    </source>
</evidence>
<comment type="subcellular location">
    <subcellularLocation>
        <location evidence="1 8">Cell membrane</location>
        <topology evidence="1 8">Multi-pass membrane protein</topology>
    </subcellularLocation>
</comment>
<comment type="pathway">
    <text evidence="8">Protein modification; lipoprotein biosynthesis (N-acyl transfer).</text>
</comment>
<keyword evidence="2 8" id="KW-1003">Cell membrane</keyword>